<dbReference type="SUPFAM" id="SSF74650">
    <property type="entry name" value="Galactose mutarotase-like"/>
    <property type="match status" value="1"/>
</dbReference>
<dbReference type="GO" id="GO:0030246">
    <property type="term" value="F:carbohydrate binding"/>
    <property type="evidence" value="ECO:0007669"/>
    <property type="project" value="InterPro"/>
</dbReference>
<dbReference type="Gene3D" id="2.70.98.10">
    <property type="match status" value="1"/>
</dbReference>
<dbReference type="Proteomes" id="UP000521075">
    <property type="component" value="Unassembled WGS sequence"/>
</dbReference>
<dbReference type="EMBL" id="JACCHJ010000001">
    <property type="protein sequence ID" value="NYK09558.1"/>
    <property type="molecule type" value="Genomic_DNA"/>
</dbReference>
<keyword evidence="2" id="KW-1185">Reference proteome</keyword>
<dbReference type="GO" id="GO:0003824">
    <property type="term" value="F:catalytic activity"/>
    <property type="evidence" value="ECO:0007669"/>
    <property type="project" value="InterPro"/>
</dbReference>
<dbReference type="AlphaFoldDB" id="A0A853DM73"/>
<evidence type="ECO:0008006" key="3">
    <source>
        <dbReference type="Google" id="ProtNLM"/>
    </source>
</evidence>
<comment type="caution">
    <text evidence="1">The sequence shown here is derived from an EMBL/GenBank/DDBJ whole genome shotgun (WGS) entry which is preliminary data.</text>
</comment>
<sequence length="270" mass="29338">MAGFTVRVDETHGGRWTSLTDPHGREWLWSRAEPRRPTAAPGDSFPDAGGLEECFPTIGASPDHGELWSRPWRTVVDRPDVLTHDIAYADIRIERTITVSADRVEAEYALTAPPGMPFVWAAHALLALPVEARVETSAKRARIWEGGRLVETGWPRVTDDGDFSLFGPDDGSARFCLLPDVASATVVAGHARLRFGIDCDDQPVGIGVWRNLGGFPDGPDRYRSIGVEPVVGHTFDPDLDPLEAARVPASGEVHWLLSIDAGQNDPGSSC</sequence>
<dbReference type="RefSeq" id="WP_179700500.1">
    <property type="nucleotide sequence ID" value="NZ_BAAAHA010000003.1"/>
</dbReference>
<organism evidence="1 2">
    <name type="scientific">Leifsonia naganoensis</name>
    <dbReference type="NCBI Taxonomy" id="150025"/>
    <lineage>
        <taxon>Bacteria</taxon>
        <taxon>Bacillati</taxon>
        <taxon>Actinomycetota</taxon>
        <taxon>Actinomycetes</taxon>
        <taxon>Micrococcales</taxon>
        <taxon>Microbacteriaceae</taxon>
        <taxon>Leifsonia</taxon>
    </lineage>
</organism>
<dbReference type="GO" id="GO:0005975">
    <property type="term" value="P:carbohydrate metabolic process"/>
    <property type="evidence" value="ECO:0007669"/>
    <property type="project" value="InterPro"/>
</dbReference>
<dbReference type="InterPro" id="IPR011013">
    <property type="entry name" value="Gal_mutarotase_sf_dom"/>
</dbReference>
<evidence type="ECO:0000313" key="1">
    <source>
        <dbReference type="EMBL" id="NYK09558.1"/>
    </source>
</evidence>
<evidence type="ECO:0000313" key="2">
    <source>
        <dbReference type="Proteomes" id="UP000521075"/>
    </source>
</evidence>
<protein>
    <recommendedName>
        <fullName evidence="3">Galactose mutarotase</fullName>
    </recommendedName>
</protein>
<dbReference type="InterPro" id="IPR014718">
    <property type="entry name" value="GH-type_carb-bd"/>
</dbReference>
<proteinExistence type="predicted"/>
<reference evidence="1 2" key="1">
    <citation type="submission" date="2020-07" db="EMBL/GenBank/DDBJ databases">
        <title>Sequencing the genomes of 1000 actinobacteria strains.</title>
        <authorList>
            <person name="Klenk H.-P."/>
        </authorList>
    </citation>
    <scope>NUCLEOTIDE SEQUENCE [LARGE SCALE GENOMIC DNA]</scope>
    <source>
        <strain evidence="1 2">DSM 15166</strain>
    </source>
</reference>
<name>A0A853DM73_9MICO</name>
<accession>A0A853DM73</accession>
<gene>
    <name evidence="1" type="ORF">HNR14_001439</name>
</gene>